<keyword evidence="3" id="KW-0963">Cytoplasm</keyword>
<evidence type="ECO:0000256" key="5">
    <source>
        <dbReference type="ARBA" id="ARBA00022917"/>
    </source>
</evidence>
<dbReference type="Pfam" id="PF25084">
    <property type="entry name" value="LbH_EIF2B"/>
    <property type="match status" value="1"/>
</dbReference>
<comment type="subcellular location">
    <subcellularLocation>
        <location evidence="1">Cytoplasm</location>
        <location evidence="1">Cytosol</location>
    </subcellularLocation>
</comment>
<reference evidence="9" key="1">
    <citation type="submission" date="2016-11" db="UniProtKB">
        <authorList>
            <consortium name="WormBaseParasite"/>
        </authorList>
    </citation>
    <scope>IDENTIFICATION</scope>
</reference>
<dbReference type="InterPro" id="IPR056764">
    <property type="entry name" value="LbH_EIF2B3/5"/>
</dbReference>
<comment type="similarity">
    <text evidence="2">Belongs to the eIF-2B gamma/epsilon subunits family.</text>
</comment>
<evidence type="ECO:0000256" key="6">
    <source>
        <dbReference type="ARBA" id="ARBA00046432"/>
    </source>
</evidence>
<dbReference type="GO" id="GO:0005085">
    <property type="term" value="F:guanyl-nucleotide exchange factor activity"/>
    <property type="evidence" value="ECO:0007669"/>
    <property type="project" value="TreeGrafter"/>
</dbReference>
<evidence type="ECO:0000256" key="3">
    <source>
        <dbReference type="ARBA" id="ARBA00022490"/>
    </source>
</evidence>
<accession>A0A1I8BC89</accession>
<sequence length="110" mass="12390">MKKYLPKFHNNLNSKFLGQQTNQNLSENWIAENTQFGTKFQLKRSVIGEGCIIGDNVKIDNCLIMSNVKINSGSNIKNSIILNNSQIGEQVNISMCIIAPEQKIPKKGYF</sequence>
<dbReference type="Gene3D" id="2.160.10.10">
    <property type="entry name" value="Hexapeptide repeat proteins"/>
    <property type="match status" value="1"/>
</dbReference>
<feature type="domain" description="EIF2B subunit epsilon/gamma LbH" evidence="7">
    <location>
        <begin position="26"/>
        <end position="105"/>
    </location>
</feature>
<dbReference type="GO" id="GO:0005829">
    <property type="term" value="C:cytosol"/>
    <property type="evidence" value="ECO:0007669"/>
    <property type="project" value="UniProtKB-SubCell"/>
</dbReference>
<evidence type="ECO:0000256" key="1">
    <source>
        <dbReference type="ARBA" id="ARBA00004514"/>
    </source>
</evidence>
<dbReference type="InterPro" id="IPR051960">
    <property type="entry name" value="eIF2B_gamma"/>
</dbReference>
<evidence type="ECO:0000256" key="4">
    <source>
        <dbReference type="ARBA" id="ARBA00022540"/>
    </source>
</evidence>
<keyword evidence="4" id="KW-0396">Initiation factor</keyword>
<evidence type="ECO:0000256" key="2">
    <source>
        <dbReference type="ARBA" id="ARBA00007878"/>
    </source>
</evidence>
<name>A0A1I8BC89_MELHA</name>
<protein>
    <submittedName>
        <fullName evidence="9">NTP_transferase domain-containing protein</fullName>
    </submittedName>
</protein>
<proteinExistence type="inferred from homology"/>
<organism evidence="8 9">
    <name type="scientific">Meloidogyne hapla</name>
    <name type="common">Root-knot nematode worm</name>
    <dbReference type="NCBI Taxonomy" id="6305"/>
    <lineage>
        <taxon>Eukaryota</taxon>
        <taxon>Metazoa</taxon>
        <taxon>Ecdysozoa</taxon>
        <taxon>Nematoda</taxon>
        <taxon>Chromadorea</taxon>
        <taxon>Rhabditida</taxon>
        <taxon>Tylenchina</taxon>
        <taxon>Tylenchomorpha</taxon>
        <taxon>Tylenchoidea</taxon>
        <taxon>Meloidogynidae</taxon>
        <taxon>Meloidogyninae</taxon>
        <taxon>Meloidogyne</taxon>
    </lineage>
</organism>
<evidence type="ECO:0000259" key="7">
    <source>
        <dbReference type="Pfam" id="PF25084"/>
    </source>
</evidence>
<evidence type="ECO:0000313" key="9">
    <source>
        <dbReference type="WBParaSite" id="MhA1_Contig1833.frz3.gene1"/>
    </source>
</evidence>
<dbReference type="Proteomes" id="UP000095281">
    <property type="component" value="Unplaced"/>
</dbReference>
<keyword evidence="5" id="KW-0648">Protein biosynthesis</keyword>
<dbReference type="InterPro" id="IPR011004">
    <property type="entry name" value="Trimer_LpxA-like_sf"/>
</dbReference>
<evidence type="ECO:0000313" key="8">
    <source>
        <dbReference type="Proteomes" id="UP000095281"/>
    </source>
</evidence>
<keyword evidence="8" id="KW-1185">Reference proteome</keyword>
<dbReference type="WBParaSite" id="MhA1_Contig1833.frz3.gene1">
    <property type="protein sequence ID" value="MhA1_Contig1833.frz3.gene1"/>
    <property type="gene ID" value="MhA1_Contig1833.frz3.gene1"/>
</dbReference>
<dbReference type="GO" id="GO:0003743">
    <property type="term" value="F:translation initiation factor activity"/>
    <property type="evidence" value="ECO:0007669"/>
    <property type="project" value="TreeGrafter"/>
</dbReference>
<dbReference type="GO" id="GO:0002183">
    <property type="term" value="P:cytoplasmic translational initiation"/>
    <property type="evidence" value="ECO:0007669"/>
    <property type="project" value="TreeGrafter"/>
</dbReference>
<dbReference type="SUPFAM" id="SSF51161">
    <property type="entry name" value="Trimeric LpxA-like enzymes"/>
    <property type="match status" value="1"/>
</dbReference>
<dbReference type="AlphaFoldDB" id="A0A1I8BC89"/>
<dbReference type="PANTHER" id="PTHR45989">
    <property type="entry name" value="TRANSLATION INITIATION FACTOR EIF-2B SUBUNIT GAMMA"/>
    <property type="match status" value="1"/>
</dbReference>
<comment type="subunit">
    <text evidence="6">Component of the translation initiation factor 2B (eIF2B) complex which is a heterodecamer of two sets of five different subunits: alpha, beta, gamma, delta and epsilon. Subunits alpha, beta and delta comprise a regulatory subcomplex and subunits epsilon and gamma comprise a catalytic subcomplex. Within the complex, the hexameric regulatory complex resides at the center, with the two heterodimeric catalytic subcomplexes bound on opposite sides.</text>
</comment>
<dbReference type="PANTHER" id="PTHR45989:SF1">
    <property type="entry name" value="TRANSLATION INITIATION FACTOR EIF-2B SUBUNIT GAMMA"/>
    <property type="match status" value="1"/>
</dbReference>
<dbReference type="GO" id="GO:0005851">
    <property type="term" value="C:eukaryotic translation initiation factor 2B complex"/>
    <property type="evidence" value="ECO:0007669"/>
    <property type="project" value="TreeGrafter"/>
</dbReference>